<dbReference type="RefSeq" id="WP_122897404.1">
    <property type="nucleotide sequence ID" value="NZ_RHIB01000001.1"/>
</dbReference>
<accession>A0A3M7TYA7</accession>
<dbReference type="AlphaFoldDB" id="A0A3M7TYA7"/>
<dbReference type="Proteomes" id="UP000278746">
    <property type="component" value="Unassembled WGS sequence"/>
</dbReference>
<keyword evidence="2" id="KW-1185">Reference proteome</keyword>
<sequence length="148" mass="15908">MGILMMPVYGSMTSTPNLEVDVDTDDNVDFTVEGPAQGVVLNTADDSITIETQGVYTVTFSTVALIFNNAESTDLTFNISINGSSVTLSQVRSSPFGEDSPEDSIRTTISRVDHFFLNEGDVIRVLCTSATDNAFYVNASLTVTKVGF</sequence>
<name>A0A3M7TYA7_9BACI</name>
<comment type="caution">
    <text evidence="1">The sequence shown here is derived from an EMBL/GenBank/DDBJ whole genome shotgun (WGS) entry which is preliminary data.</text>
</comment>
<dbReference type="Gene3D" id="2.60.120.40">
    <property type="match status" value="1"/>
</dbReference>
<evidence type="ECO:0000313" key="2">
    <source>
        <dbReference type="Proteomes" id="UP000278746"/>
    </source>
</evidence>
<dbReference type="InterPro" id="IPR008983">
    <property type="entry name" value="Tumour_necrosis_fac-like_dom"/>
</dbReference>
<gene>
    <name evidence="1" type="ORF">EBO34_08155</name>
</gene>
<evidence type="ECO:0008006" key="3">
    <source>
        <dbReference type="Google" id="ProtNLM"/>
    </source>
</evidence>
<proteinExistence type="predicted"/>
<dbReference type="EMBL" id="RHIB01000001">
    <property type="protein sequence ID" value="RNA69892.1"/>
    <property type="molecule type" value="Genomic_DNA"/>
</dbReference>
<protein>
    <recommendedName>
        <fullName evidence="3">C1q domain-containing protein</fullName>
    </recommendedName>
</protein>
<evidence type="ECO:0000313" key="1">
    <source>
        <dbReference type="EMBL" id="RNA69892.1"/>
    </source>
</evidence>
<organism evidence="1 2">
    <name type="scientific">Alteribacter keqinensis</name>
    <dbReference type="NCBI Taxonomy" id="2483800"/>
    <lineage>
        <taxon>Bacteria</taxon>
        <taxon>Bacillati</taxon>
        <taxon>Bacillota</taxon>
        <taxon>Bacilli</taxon>
        <taxon>Bacillales</taxon>
        <taxon>Bacillaceae</taxon>
        <taxon>Alteribacter</taxon>
    </lineage>
</organism>
<reference evidence="1 2" key="1">
    <citation type="submission" date="2018-10" db="EMBL/GenBank/DDBJ databases">
        <title>Bacillus Keqinensis sp. nov., a moderately halophilic bacterium isolated from a saline-alkaline lake.</title>
        <authorList>
            <person name="Wang H."/>
        </authorList>
    </citation>
    <scope>NUCLEOTIDE SEQUENCE [LARGE SCALE GENOMIC DNA]</scope>
    <source>
        <strain evidence="1 2">KQ-3</strain>
    </source>
</reference>